<dbReference type="Proteomes" id="UP000007883">
    <property type="component" value="Chromosome"/>
</dbReference>
<keyword evidence="5" id="KW-1185">Reference proteome</keyword>
<dbReference type="Pfam" id="PF00535">
    <property type="entry name" value="Glycos_transf_2"/>
    <property type="match status" value="1"/>
</dbReference>
<dbReference type="RefSeq" id="WP_014427904.1">
    <property type="nucleotide sequence ID" value="NC_017075.1"/>
</dbReference>
<dbReference type="InterPro" id="IPR050834">
    <property type="entry name" value="Glycosyltransf_2"/>
</dbReference>
<evidence type="ECO:0000259" key="2">
    <source>
        <dbReference type="Pfam" id="PF00535"/>
    </source>
</evidence>
<dbReference type="AlphaFoldDB" id="I0HPV3"/>
<dbReference type="InterPro" id="IPR029044">
    <property type="entry name" value="Nucleotide-diphossugar_trans"/>
</dbReference>
<dbReference type="InterPro" id="IPR001173">
    <property type="entry name" value="Glyco_trans_2-like"/>
</dbReference>
<dbReference type="EMBL" id="AP012320">
    <property type="protein sequence ID" value="BAL95040.1"/>
    <property type="molecule type" value="Genomic_DNA"/>
</dbReference>
<organism evidence="4 5">
    <name type="scientific">Rubrivivax gelatinosus (strain NBRC 100245 / IL144)</name>
    <dbReference type="NCBI Taxonomy" id="983917"/>
    <lineage>
        <taxon>Bacteria</taxon>
        <taxon>Pseudomonadati</taxon>
        <taxon>Pseudomonadota</taxon>
        <taxon>Betaproteobacteria</taxon>
        <taxon>Burkholderiales</taxon>
        <taxon>Sphaerotilaceae</taxon>
        <taxon>Rubrivivax</taxon>
    </lineage>
</organism>
<dbReference type="PANTHER" id="PTHR43685">
    <property type="entry name" value="GLYCOSYLTRANSFERASE"/>
    <property type="match status" value="1"/>
</dbReference>
<accession>I0HPV3</accession>
<reference evidence="4 5" key="1">
    <citation type="journal article" date="2012" name="J. Bacteriol.">
        <title>Complete genome sequence of phototrophic betaproteobacterium Rubrivivax gelatinosus IL144.</title>
        <authorList>
            <person name="Nagashima S."/>
            <person name="Kamimura A."/>
            <person name="Shimizu T."/>
            <person name="Nakamura-isaki S."/>
            <person name="Aono E."/>
            <person name="Sakamoto K."/>
            <person name="Ichikawa N."/>
            <person name="Nakazawa H."/>
            <person name="Sekine M."/>
            <person name="Yamazaki S."/>
            <person name="Fujita N."/>
            <person name="Shimada K."/>
            <person name="Hanada S."/>
            <person name="Nagashima K.V.P."/>
        </authorList>
    </citation>
    <scope>NUCLEOTIDE SEQUENCE [LARGE SCALE GENOMIC DNA]</scope>
    <source>
        <strain evidence="5">NBRC 100245 / IL144</strain>
    </source>
</reference>
<protein>
    <submittedName>
        <fullName evidence="4">Uncharacterized protein</fullName>
    </submittedName>
</protein>
<keyword evidence="1" id="KW-0808">Transferase</keyword>
<dbReference type="KEGG" id="rge:RGE_16990"/>
<dbReference type="HOGENOM" id="CLU_320520_0_0_4"/>
<gene>
    <name evidence="4" type="ordered locus">RGE_16990</name>
</gene>
<dbReference type="PATRIC" id="fig|983917.3.peg.1663"/>
<evidence type="ECO:0000313" key="4">
    <source>
        <dbReference type="EMBL" id="BAL95040.1"/>
    </source>
</evidence>
<evidence type="ECO:0000259" key="3">
    <source>
        <dbReference type="Pfam" id="PF02709"/>
    </source>
</evidence>
<proteinExistence type="predicted"/>
<dbReference type="Gene3D" id="3.90.550.10">
    <property type="entry name" value="Spore Coat Polysaccharide Biosynthesis Protein SpsA, Chain A"/>
    <property type="match status" value="1"/>
</dbReference>
<dbReference type="Pfam" id="PF02709">
    <property type="entry name" value="Glyco_transf_7C"/>
    <property type="match status" value="1"/>
</dbReference>
<dbReference type="eggNOG" id="COG1216">
    <property type="taxonomic scope" value="Bacteria"/>
</dbReference>
<feature type="domain" description="Galactosyltransferase C-terminal" evidence="3">
    <location>
        <begin position="680"/>
        <end position="729"/>
    </location>
</feature>
<evidence type="ECO:0000313" key="5">
    <source>
        <dbReference type="Proteomes" id="UP000007883"/>
    </source>
</evidence>
<dbReference type="SUPFAM" id="SSF53448">
    <property type="entry name" value="Nucleotide-diphospho-sugar transferases"/>
    <property type="match status" value="1"/>
</dbReference>
<dbReference type="PANTHER" id="PTHR43685:SF3">
    <property type="entry name" value="SLR2126 PROTEIN"/>
    <property type="match status" value="1"/>
</dbReference>
<name>I0HPV3_RUBGI</name>
<sequence length="905" mass="97363">MNKRFLVVAHAGDAPLPAWWLAAADQRDWDLAVVSSADPRRHAALGDSAIVLHRPGPKWPAVAALLGETLSAWTAYEYVWIADGALESSVEDVNRLFAIVGSLALPLAQPSFSADSAGVQALSVHNDAFSLRYASTVEPSAAMFSAALLQRALPLLADSDDDSLLGQRLPSLLDDAARGCVIVDRVVVRRPGRASPHSRLSGLSTAGYDLDGRLHPLADASAAAFVDRLAAGWSALDAARREPLVAAHRAALAPGRRPAAPAARIVATTLSPADDARQRQAVASWLAAGFVPVAFNTADEIRTLRPLYPQLDFVATETAPRLDELSQWFSAQGLPQGGWLHAGLELDAGGGPAVAAAIGEAAGGLAYLRHEGSLQALFWDTAALATVGTLQASPAVGAPLWGEHALLLPLAAGLPVRPAAIALRSPAAAGAPAAAPAEALALFERIAQGAAWRPAQDRRLGDLLLYLLPRRATAAAAERQALDEALGRLLSLWFDDLLARNPDGAASAAAPAPAHVAAPATVPEISVVMPTFNRADILARCLQHLAQQTLGCERFEVIVVDDGSSDHTQAVLDAAPAGLRLTRLRQPNLGPAAARNRGLQVARGHWVLFLNDDALLVPEALQIHLDEHARRGPNDAVLGYFPMHPDFTPPTRPVGWCMEHTTLVFDYPNMQPGHPHGSLHFYTCNISLARELVLAVGGFDEGFVRMGAEDIEIGVRLERQGCRVFFRPDCVGHHAHRLDAIGLARMFEFRGRGGVYLHACQTHLRPHYAPMPVSRIAEFAAQHQRLQPLLSGLQQALARADALPYVADGPSIDLREDPTERLDFYNLWRWSEERLVDFIEALTRHVERHTAEASRENAPSLQKAAAQLFPALLFVKWYYDTVGVVSSAQLPDYLRRAATELHWPA</sequence>
<feature type="domain" description="Glycosyltransferase 2-like" evidence="2">
    <location>
        <begin position="526"/>
        <end position="654"/>
    </location>
</feature>
<dbReference type="GO" id="GO:0016740">
    <property type="term" value="F:transferase activity"/>
    <property type="evidence" value="ECO:0007669"/>
    <property type="project" value="UniProtKB-KW"/>
</dbReference>
<dbReference type="InterPro" id="IPR027791">
    <property type="entry name" value="Galactosyl_T_C"/>
</dbReference>
<dbReference type="STRING" id="983917.RGE_16990"/>
<evidence type="ECO:0000256" key="1">
    <source>
        <dbReference type="ARBA" id="ARBA00022679"/>
    </source>
</evidence>
<dbReference type="CDD" id="cd00761">
    <property type="entry name" value="Glyco_tranf_GTA_type"/>
    <property type="match status" value="1"/>
</dbReference>